<dbReference type="SUPFAM" id="SSF89562">
    <property type="entry name" value="RraA-like"/>
    <property type="match status" value="1"/>
</dbReference>
<comment type="cofactor">
    <cofactor evidence="5">
        <name>Mg(2+)</name>
        <dbReference type="ChEBI" id="CHEBI:18420"/>
    </cofactor>
</comment>
<organism evidence="6 7">
    <name type="scientific">Prosthecobacter vanneervenii</name>
    <dbReference type="NCBI Taxonomy" id="48466"/>
    <lineage>
        <taxon>Bacteria</taxon>
        <taxon>Pseudomonadati</taxon>
        <taxon>Verrucomicrobiota</taxon>
        <taxon>Verrucomicrobiia</taxon>
        <taxon>Verrucomicrobiales</taxon>
        <taxon>Verrucomicrobiaceae</taxon>
        <taxon>Prosthecobacter</taxon>
    </lineage>
</organism>
<keyword evidence="7" id="KW-1185">Reference proteome</keyword>
<accession>A0A7W7Y8I3</accession>
<evidence type="ECO:0000313" key="7">
    <source>
        <dbReference type="Proteomes" id="UP000590740"/>
    </source>
</evidence>
<dbReference type="Gene3D" id="3.50.30.40">
    <property type="entry name" value="Ribonuclease E inhibitor RraA/RraA-like"/>
    <property type="match status" value="1"/>
</dbReference>
<evidence type="ECO:0000256" key="2">
    <source>
        <dbReference type="ARBA" id="ARBA00016549"/>
    </source>
</evidence>
<dbReference type="PANTHER" id="PTHR33254:SF4">
    <property type="entry name" value="4-HYDROXY-4-METHYL-2-OXOGLUTARATE ALDOLASE 3-RELATED"/>
    <property type="match status" value="1"/>
</dbReference>
<evidence type="ECO:0000256" key="1">
    <source>
        <dbReference type="ARBA" id="ARBA00001968"/>
    </source>
</evidence>
<dbReference type="PANTHER" id="PTHR33254">
    <property type="entry name" value="4-HYDROXY-4-METHYL-2-OXOGLUTARATE ALDOLASE 3-RELATED"/>
    <property type="match status" value="1"/>
</dbReference>
<comment type="caution">
    <text evidence="6">The sequence shown here is derived from an EMBL/GenBank/DDBJ whole genome shotgun (WGS) entry which is preliminary data.</text>
</comment>
<keyword evidence="5" id="KW-0479">Metal-binding</keyword>
<protein>
    <recommendedName>
        <fullName evidence="2">Putative 4-hydroxy-4-methyl-2-oxoglutarate aldolase</fullName>
    </recommendedName>
    <alternativeName>
        <fullName evidence="3">Regulator of ribonuclease activity homolog</fullName>
    </alternativeName>
    <alternativeName>
        <fullName evidence="4">RraA-like protein</fullName>
    </alternativeName>
</protein>
<dbReference type="Proteomes" id="UP000590740">
    <property type="component" value="Unassembled WGS sequence"/>
</dbReference>
<feature type="binding site" evidence="5">
    <location>
        <position position="137"/>
    </location>
    <ligand>
        <name>Mg(2+)</name>
        <dbReference type="ChEBI" id="CHEBI:18420"/>
    </ligand>
</feature>
<dbReference type="GO" id="GO:0046872">
    <property type="term" value="F:metal ion binding"/>
    <property type="evidence" value="ECO:0007669"/>
    <property type="project" value="UniProtKB-KW"/>
</dbReference>
<feature type="binding site" evidence="5">
    <location>
        <position position="136"/>
    </location>
    <ligand>
        <name>substrate</name>
    </ligand>
</feature>
<reference evidence="6 7" key="1">
    <citation type="submission" date="2020-08" db="EMBL/GenBank/DDBJ databases">
        <title>Genomic Encyclopedia of Type Strains, Phase IV (KMG-IV): sequencing the most valuable type-strain genomes for metagenomic binning, comparative biology and taxonomic classification.</title>
        <authorList>
            <person name="Goeker M."/>
        </authorList>
    </citation>
    <scope>NUCLEOTIDE SEQUENCE [LARGE SCALE GENOMIC DNA]</scope>
    <source>
        <strain evidence="6 7">DSM 12252</strain>
    </source>
</reference>
<dbReference type="InterPro" id="IPR005493">
    <property type="entry name" value="RraA/RraA-like"/>
</dbReference>
<dbReference type="RefSeq" id="WP_184338133.1">
    <property type="nucleotide sequence ID" value="NZ_JACHIG010000001.1"/>
</dbReference>
<evidence type="ECO:0000256" key="3">
    <source>
        <dbReference type="ARBA" id="ARBA00029596"/>
    </source>
</evidence>
<name>A0A7W7Y8I3_9BACT</name>
<dbReference type="CDD" id="cd16841">
    <property type="entry name" value="RraA_family"/>
    <property type="match status" value="1"/>
</dbReference>
<dbReference type="InterPro" id="IPR036704">
    <property type="entry name" value="RraA/RraA-like_sf"/>
</dbReference>
<sequence length="255" mass="27961">MADTAKARPLSHSDLLQLKRWNTPTIYNGWEQITRRDAGADAFNIEETHDFMPQMGPMVGYAVTLVIEPSNAAHRTANPNAGAEFRQYIASVPGPKIIVVQDLDKPRVLGSTWGEVSANMFRALGCVGTITDGAIRDLDEMTSAGFKALARRLCVGHAHVHPVRWGCEVEVFGRTVKPDDLIHADKHGFLVIPPEEQPGLLEAARFMDENECTTVIPAARSCEGLSTAQALAGLEQSIAQFGRNLKARFSRQGEW</sequence>
<evidence type="ECO:0000256" key="4">
    <source>
        <dbReference type="ARBA" id="ARBA00030169"/>
    </source>
</evidence>
<dbReference type="EMBL" id="JACHIG010000001">
    <property type="protein sequence ID" value="MBB5031200.1"/>
    <property type="molecule type" value="Genomic_DNA"/>
</dbReference>
<comment type="cofactor">
    <cofactor evidence="1">
        <name>a divalent metal cation</name>
        <dbReference type="ChEBI" id="CHEBI:60240"/>
    </cofactor>
</comment>
<keyword evidence="5" id="KW-0460">Magnesium</keyword>
<gene>
    <name evidence="6" type="ORF">HNQ65_000754</name>
</gene>
<evidence type="ECO:0000313" key="6">
    <source>
        <dbReference type="EMBL" id="MBB5031200.1"/>
    </source>
</evidence>
<dbReference type="AlphaFoldDB" id="A0A7W7Y8I3"/>
<proteinExistence type="predicted"/>
<dbReference type="Pfam" id="PF03737">
    <property type="entry name" value="RraA-like"/>
    <property type="match status" value="1"/>
</dbReference>
<evidence type="ECO:0000256" key="5">
    <source>
        <dbReference type="PIRSR" id="PIRSR605493-1"/>
    </source>
</evidence>